<proteinExistence type="predicted"/>
<evidence type="ECO:0000256" key="2">
    <source>
        <dbReference type="ARBA" id="ARBA00023125"/>
    </source>
</evidence>
<dbReference type="EMBL" id="CP122539">
    <property type="protein sequence ID" value="WGH76549.1"/>
    <property type="molecule type" value="Genomic_DNA"/>
</dbReference>
<sequence>MKRIVLIFLFIGCCVTTFSQNHTTQDSLIQKSFQELFELFYASKPDTLKAVMYAKKYFSKALKEKDTLEMLDGKYLLADILKDKHIYLNFCDSLIEVTKKRPTKNFPTAIYLNKAVFYFHRGENSKVLKELTLGKQNLKDNDSLKHLLFYHLALAYNNIGEFKKALALNKKVYSFAKQKSYFNFKHDDFSTLPINIASVYISLNEIDSALFYSHKAVELYKKMGDSLRLGYSFFTLGGIEKKIKNYLKSIQSYKKSIPYIIDDENYRLLTSIYTTIAVQYDSLRDTKNTLLYHLKADSLYNSRKKYHRNLVETYKYLYKNSKENNNLEKQLLYLNKLLEVKEFRLQEKTKIKETLTEEYDIPNLLSEKKRIIAQLENEVHNSKRNRIIYISLLLLSLVLIGYQIQRKRTFKKRFMALVNQKETTNKEETPPLQQTTNKHELADELVQTLLKGLQDFEKNTDFLDSKINLQLLADRLDTNTSYLSKVVNQYKKASFSNYINQLRVDYAVEKLKKDVLWRKYTIKAIAEEVGFKNAEAFSKAFYKFSGIKPSYFIKELEKQ</sequence>
<dbReference type="SUPFAM" id="SSF46689">
    <property type="entry name" value="Homeodomain-like"/>
    <property type="match status" value="1"/>
</dbReference>
<evidence type="ECO:0000259" key="5">
    <source>
        <dbReference type="PROSITE" id="PS01124"/>
    </source>
</evidence>
<dbReference type="Pfam" id="PF12833">
    <property type="entry name" value="HTH_18"/>
    <property type="match status" value="1"/>
</dbReference>
<dbReference type="SUPFAM" id="SSF48452">
    <property type="entry name" value="TPR-like"/>
    <property type="match status" value="2"/>
</dbReference>
<evidence type="ECO:0000256" key="1">
    <source>
        <dbReference type="ARBA" id="ARBA00023015"/>
    </source>
</evidence>
<evidence type="ECO:0000256" key="4">
    <source>
        <dbReference type="SAM" id="Phobius"/>
    </source>
</evidence>
<keyword evidence="7" id="KW-1185">Reference proteome</keyword>
<name>A0ABY8L5J8_9FLAO</name>
<organism evidence="6 7">
    <name type="scientific">Tenacibaculum tangerinum</name>
    <dbReference type="NCBI Taxonomy" id="3038772"/>
    <lineage>
        <taxon>Bacteria</taxon>
        <taxon>Pseudomonadati</taxon>
        <taxon>Bacteroidota</taxon>
        <taxon>Flavobacteriia</taxon>
        <taxon>Flavobacteriales</taxon>
        <taxon>Flavobacteriaceae</taxon>
        <taxon>Tenacibaculum</taxon>
    </lineage>
</organism>
<dbReference type="Proteomes" id="UP001232001">
    <property type="component" value="Chromosome"/>
</dbReference>
<feature type="transmembrane region" description="Helical" evidence="4">
    <location>
        <begin position="387"/>
        <end position="404"/>
    </location>
</feature>
<keyword evidence="4" id="KW-0472">Membrane</keyword>
<evidence type="ECO:0000313" key="6">
    <source>
        <dbReference type="EMBL" id="WGH76549.1"/>
    </source>
</evidence>
<dbReference type="InterPro" id="IPR011990">
    <property type="entry name" value="TPR-like_helical_dom_sf"/>
</dbReference>
<dbReference type="PANTHER" id="PTHR43280">
    <property type="entry name" value="ARAC-FAMILY TRANSCRIPTIONAL REGULATOR"/>
    <property type="match status" value="1"/>
</dbReference>
<keyword evidence="4" id="KW-0812">Transmembrane</keyword>
<keyword evidence="1" id="KW-0805">Transcription regulation</keyword>
<dbReference type="Gene3D" id="1.25.40.10">
    <property type="entry name" value="Tetratricopeptide repeat domain"/>
    <property type="match status" value="1"/>
</dbReference>
<dbReference type="PANTHER" id="PTHR43280:SF2">
    <property type="entry name" value="HTH-TYPE TRANSCRIPTIONAL REGULATOR EXSA"/>
    <property type="match status" value="1"/>
</dbReference>
<dbReference type="RefSeq" id="WP_279652413.1">
    <property type="nucleotide sequence ID" value="NZ_CP122539.1"/>
</dbReference>
<gene>
    <name evidence="6" type="ORF">P8625_05160</name>
</gene>
<keyword evidence="3" id="KW-0804">Transcription</keyword>
<evidence type="ECO:0000256" key="3">
    <source>
        <dbReference type="ARBA" id="ARBA00023163"/>
    </source>
</evidence>
<reference evidence="6 7" key="1">
    <citation type="submission" date="2023-04" db="EMBL/GenBank/DDBJ databases">
        <title>Tenacibaculum tangerinum sp. nov., isolated from sea tidal flat of South Korea.</title>
        <authorList>
            <person name="Lee S.H."/>
            <person name="Kim J.-J."/>
        </authorList>
    </citation>
    <scope>NUCLEOTIDE SEQUENCE [LARGE SCALE GENOMIC DNA]</scope>
    <source>
        <strain evidence="6 7">GRR-S3-23</strain>
    </source>
</reference>
<evidence type="ECO:0000313" key="7">
    <source>
        <dbReference type="Proteomes" id="UP001232001"/>
    </source>
</evidence>
<dbReference type="InterPro" id="IPR018060">
    <property type="entry name" value="HTH_AraC"/>
</dbReference>
<dbReference type="PROSITE" id="PS01124">
    <property type="entry name" value="HTH_ARAC_FAMILY_2"/>
    <property type="match status" value="1"/>
</dbReference>
<dbReference type="InterPro" id="IPR009057">
    <property type="entry name" value="Homeodomain-like_sf"/>
</dbReference>
<dbReference type="SMART" id="SM00342">
    <property type="entry name" value="HTH_ARAC"/>
    <property type="match status" value="1"/>
</dbReference>
<keyword evidence="2" id="KW-0238">DNA-binding</keyword>
<keyword evidence="4" id="KW-1133">Transmembrane helix</keyword>
<feature type="domain" description="HTH araC/xylS-type" evidence="5">
    <location>
        <begin position="443"/>
        <end position="555"/>
    </location>
</feature>
<protein>
    <submittedName>
        <fullName evidence="6">Helix-turn-helix domain-containing protein</fullName>
    </submittedName>
</protein>
<dbReference type="Gene3D" id="1.10.10.60">
    <property type="entry name" value="Homeodomain-like"/>
    <property type="match status" value="2"/>
</dbReference>
<accession>A0ABY8L5J8</accession>